<keyword evidence="1" id="KW-0132">Cell division</keyword>
<dbReference type="Proteomes" id="UP001530315">
    <property type="component" value="Unassembled WGS sequence"/>
</dbReference>
<dbReference type="EMBL" id="JALLAZ020001846">
    <property type="protein sequence ID" value="KAL3761687.1"/>
    <property type="molecule type" value="Genomic_DNA"/>
</dbReference>
<evidence type="ECO:0000256" key="3">
    <source>
        <dbReference type="ARBA" id="ARBA00022776"/>
    </source>
</evidence>
<accession>A0ABD3MDL2</accession>
<feature type="repeat" description="TPR" evidence="7">
    <location>
        <begin position="345"/>
        <end position="378"/>
    </location>
</feature>
<evidence type="ECO:0000256" key="4">
    <source>
        <dbReference type="ARBA" id="ARBA00022786"/>
    </source>
</evidence>
<name>A0ABD3MDL2_9STRA</name>
<evidence type="ECO:0000256" key="8">
    <source>
        <dbReference type="SAM" id="MobiDB-lite"/>
    </source>
</evidence>
<evidence type="ECO:0008006" key="11">
    <source>
        <dbReference type="Google" id="ProtNLM"/>
    </source>
</evidence>
<keyword evidence="10" id="KW-1185">Reference proteome</keyword>
<dbReference type="InterPro" id="IPR019734">
    <property type="entry name" value="TPR_rpt"/>
</dbReference>
<keyword evidence="4" id="KW-0833">Ubl conjugation pathway</keyword>
<dbReference type="SUPFAM" id="SSF48452">
    <property type="entry name" value="TPR-like"/>
    <property type="match status" value="1"/>
</dbReference>
<keyword evidence="2" id="KW-0677">Repeat</keyword>
<dbReference type="PANTHER" id="PTHR12558">
    <property type="entry name" value="CELL DIVISION CYCLE 16,23,27"/>
    <property type="match status" value="1"/>
</dbReference>
<dbReference type="Pfam" id="PF13181">
    <property type="entry name" value="TPR_8"/>
    <property type="match status" value="1"/>
</dbReference>
<feature type="region of interest" description="Disordered" evidence="8">
    <location>
        <begin position="175"/>
        <end position="194"/>
    </location>
</feature>
<keyword evidence="6" id="KW-0131">Cell cycle</keyword>
<evidence type="ECO:0000256" key="1">
    <source>
        <dbReference type="ARBA" id="ARBA00022618"/>
    </source>
</evidence>
<evidence type="ECO:0000256" key="2">
    <source>
        <dbReference type="ARBA" id="ARBA00022737"/>
    </source>
</evidence>
<feature type="repeat" description="TPR" evidence="7">
    <location>
        <begin position="581"/>
        <end position="614"/>
    </location>
</feature>
<dbReference type="GO" id="GO:0051301">
    <property type="term" value="P:cell division"/>
    <property type="evidence" value="ECO:0007669"/>
    <property type="project" value="UniProtKB-KW"/>
</dbReference>
<evidence type="ECO:0000313" key="9">
    <source>
        <dbReference type="EMBL" id="KAL3761687.1"/>
    </source>
</evidence>
<dbReference type="InterPro" id="IPR011990">
    <property type="entry name" value="TPR-like_helical_dom_sf"/>
</dbReference>
<keyword evidence="3" id="KW-0498">Mitosis</keyword>
<evidence type="ECO:0000256" key="7">
    <source>
        <dbReference type="PROSITE-ProRule" id="PRU00339"/>
    </source>
</evidence>
<evidence type="ECO:0000256" key="5">
    <source>
        <dbReference type="ARBA" id="ARBA00022803"/>
    </source>
</evidence>
<sequence>MRFPPPPPPAEWGSYYRRGYDVRAMRERSLSHAALIDDGDDDRLMQLAASVMPLPFTRDARRPSPSASDDDIVTVMGGIHPVARLCAARGIAYDAVSNPHRAVPFLKAAMTIDARCAEALEYAVRRRLLTPEEEREWISSLNFGEGGMGGNLSDMGLSWLRDAYLARMRGIGGAGAPNTSSAAAPRGRPGNESAVDIVSPVHRSDLQSPSMLSLGSPDFAGGTVVGGRDGNRPPAGQFISSDEAAAAAAAAKAYGYSPTIDEAFRNLAISHNLGRSPDVLSHAAIRSYALHDLHSALAYCTAIDSIDPYCRTAGYVHVATLVGLNLKRRLFQLAHRLVDTDPKDSLAWFAVGSYYYACRRYDLAQRHFSRSTRLDPSSAECWIGFGCSFAVCDESDQALASFRAAQNKYSGSHVPLLYMGMEYLRTNHLSLAGHFLNSAQRTDPCDMLCCNELGVWCYRQGNMVDAAFWFMKALRLHVRAESSVLSSTDEGLGMNGYILLTGQSADVGRQNSAAATNGYAPTPYFQRRSSGIGPVSTVLCAVKTPSGQSIAASFFGDNINEVNDDLTDMECIERCMDNFWEPAIFNLGQSYRKMNRYGDANVCFEKCSSLNPGNYAAYAALGFSKHLGGDVDGAIDSYHEALSRKPEDPFTSEMLLRALSEAVTYPPSLAMLSSLPPGEEISFGGIGGSIMKKMGFSSINGRFVPLSDNDQDVSMFASDASDVEMSFT</sequence>
<organism evidence="9 10">
    <name type="scientific">Stephanodiscus triporus</name>
    <dbReference type="NCBI Taxonomy" id="2934178"/>
    <lineage>
        <taxon>Eukaryota</taxon>
        <taxon>Sar</taxon>
        <taxon>Stramenopiles</taxon>
        <taxon>Ochrophyta</taxon>
        <taxon>Bacillariophyta</taxon>
        <taxon>Coscinodiscophyceae</taxon>
        <taxon>Thalassiosirophycidae</taxon>
        <taxon>Stephanodiscales</taxon>
        <taxon>Stephanodiscaceae</taxon>
        <taxon>Stephanodiscus</taxon>
    </lineage>
</organism>
<comment type="caution">
    <text evidence="9">The sequence shown here is derived from an EMBL/GenBank/DDBJ whole genome shotgun (WGS) entry which is preliminary data.</text>
</comment>
<evidence type="ECO:0000256" key="6">
    <source>
        <dbReference type="ARBA" id="ARBA00023306"/>
    </source>
</evidence>
<keyword evidence="5 7" id="KW-0802">TPR repeat</keyword>
<proteinExistence type="predicted"/>
<dbReference type="AlphaFoldDB" id="A0ABD3MDL2"/>
<feature type="repeat" description="TPR" evidence="7">
    <location>
        <begin position="615"/>
        <end position="648"/>
    </location>
</feature>
<dbReference type="SMART" id="SM00028">
    <property type="entry name" value="TPR"/>
    <property type="match status" value="6"/>
</dbReference>
<protein>
    <recommendedName>
        <fullName evidence="11">Anaphase-promoting complex subunit 6</fullName>
    </recommendedName>
</protein>
<gene>
    <name evidence="9" type="ORF">ACHAW5_004251</name>
</gene>
<evidence type="ECO:0000313" key="10">
    <source>
        <dbReference type="Proteomes" id="UP001530315"/>
    </source>
</evidence>
<dbReference type="PANTHER" id="PTHR12558:SF9">
    <property type="entry name" value="CELL DIVISION CYCLE PROTEIN 16 HOMOLOG"/>
    <property type="match status" value="1"/>
</dbReference>
<dbReference type="Gene3D" id="1.25.40.10">
    <property type="entry name" value="Tetratricopeptide repeat domain"/>
    <property type="match status" value="3"/>
</dbReference>
<reference evidence="9 10" key="1">
    <citation type="submission" date="2024-10" db="EMBL/GenBank/DDBJ databases">
        <title>Updated reference genomes for cyclostephanoid diatoms.</title>
        <authorList>
            <person name="Roberts W.R."/>
            <person name="Alverson A.J."/>
        </authorList>
    </citation>
    <scope>NUCLEOTIDE SEQUENCE [LARGE SCALE GENOMIC DNA]</scope>
    <source>
        <strain evidence="9 10">AJA276-08</strain>
    </source>
</reference>
<dbReference type="PROSITE" id="PS50005">
    <property type="entry name" value="TPR"/>
    <property type="match status" value="3"/>
</dbReference>